<dbReference type="InterPro" id="IPR029058">
    <property type="entry name" value="AB_hydrolase_fold"/>
</dbReference>
<dbReference type="AlphaFoldDB" id="A0AAF1C4C4"/>
<dbReference type="Proteomes" id="UP001304340">
    <property type="component" value="Chromosome"/>
</dbReference>
<organism evidence="2 3">
    <name type="scientific">Sanguibacter biliveldensis</name>
    <dbReference type="NCBI Taxonomy" id="3030830"/>
    <lineage>
        <taxon>Bacteria</taxon>
        <taxon>Bacillati</taxon>
        <taxon>Actinomycetota</taxon>
        <taxon>Actinomycetes</taxon>
        <taxon>Micrococcales</taxon>
        <taxon>Sanguibacteraceae</taxon>
        <taxon>Sanguibacter</taxon>
    </lineage>
</organism>
<keyword evidence="3" id="KW-1185">Reference proteome</keyword>
<accession>A0AAF1C4C4</accession>
<dbReference type="SUPFAM" id="SSF53474">
    <property type="entry name" value="alpha/beta-Hydrolases"/>
    <property type="match status" value="1"/>
</dbReference>
<feature type="region of interest" description="Disordered" evidence="1">
    <location>
        <begin position="85"/>
        <end position="137"/>
    </location>
</feature>
<evidence type="ECO:0000313" key="3">
    <source>
        <dbReference type="Proteomes" id="UP001304340"/>
    </source>
</evidence>
<dbReference type="Gene3D" id="3.40.50.1820">
    <property type="entry name" value="alpha/beta hydrolase"/>
    <property type="match status" value="1"/>
</dbReference>
<feature type="compositionally biased region" description="Basic residues" evidence="1">
    <location>
        <begin position="99"/>
        <end position="115"/>
    </location>
</feature>
<gene>
    <name evidence="2" type="ORF">SANBI_003640</name>
</gene>
<evidence type="ECO:0008006" key="4">
    <source>
        <dbReference type="Google" id="ProtNLM"/>
    </source>
</evidence>
<sequence>MTRRAQEGDVREQRTAQRWVDAPMSTVSAAGADIVYRELGPRTGVPLVALTHVGANLDDWDPRIVDGLAEERHVVAVGYRGVGASTGRGAGQHRGDGCRRRRRRGGPRLRARRPLRAVDGWDGRPGRGRPGAPSTDVQILPDAGHGAVAQHGRQVVATMLDHLRRPITTHHDQEKAP</sequence>
<protein>
    <recommendedName>
        <fullName evidence="4">AB hydrolase-1 domain-containing protein</fullName>
    </recommendedName>
</protein>
<reference evidence="3" key="1">
    <citation type="submission" date="2023-11" db="EMBL/GenBank/DDBJ databases">
        <authorList>
            <person name="Helweg L.P."/>
            <person name="Kiel A."/>
            <person name="Hitz F."/>
            <person name="Ruckert-Reed C."/>
            <person name="Busche T."/>
            <person name="Kaltschmidt B."/>
            <person name="Kaltschmidt C."/>
        </authorList>
    </citation>
    <scope>NUCLEOTIDE SEQUENCE [LARGE SCALE GENOMIC DNA]</scope>
    <source>
        <strain evidence="3">4.1</strain>
    </source>
</reference>
<evidence type="ECO:0000313" key="2">
    <source>
        <dbReference type="EMBL" id="WPF82293.1"/>
    </source>
</evidence>
<evidence type="ECO:0000256" key="1">
    <source>
        <dbReference type="SAM" id="MobiDB-lite"/>
    </source>
</evidence>
<dbReference type="EMBL" id="CP138359">
    <property type="protein sequence ID" value="WPF82293.1"/>
    <property type="molecule type" value="Genomic_DNA"/>
</dbReference>
<dbReference type="KEGG" id="sbil:SANBI_003640"/>
<proteinExistence type="predicted"/>
<name>A0AAF1C4C4_9MICO</name>